<dbReference type="InterPro" id="IPR027417">
    <property type="entry name" value="P-loop_NTPase"/>
</dbReference>
<dbReference type="PANTHER" id="PTHR47959:SF13">
    <property type="entry name" value="ATP-DEPENDENT RNA HELICASE RHLE"/>
    <property type="match status" value="1"/>
</dbReference>
<evidence type="ECO:0000313" key="10">
    <source>
        <dbReference type="Proteomes" id="UP000449846"/>
    </source>
</evidence>
<dbReference type="EMBL" id="WMIG01000001">
    <property type="protein sequence ID" value="MTH57798.1"/>
    <property type="molecule type" value="Genomic_DNA"/>
</dbReference>
<evidence type="ECO:0000259" key="7">
    <source>
        <dbReference type="PROSITE" id="PS51192"/>
    </source>
</evidence>
<dbReference type="RefSeq" id="WP_155038516.1">
    <property type="nucleotide sequence ID" value="NZ_JBHGCD010000006.1"/>
</dbReference>
<dbReference type="AlphaFoldDB" id="A0A844HG71"/>
<keyword evidence="4" id="KW-0067">ATP-binding</keyword>
<dbReference type="Gene3D" id="3.40.50.300">
    <property type="entry name" value="P-loop containing nucleotide triphosphate hydrolases"/>
    <property type="match status" value="2"/>
</dbReference>
<keyword evidence="10" id="KW-1185">Reference proteome</keyword>
<dbReference type="InterPro" id="IPR050079">
    <property type="entry name" value="DEAD_box_RNA_helicase"/>
</dbReference>
<dbReference type="PROSITE" id="PS51192">
    <property type="entry name" value="HELICASE_ATP_BIND_1"/>
    <property type="match status" value="1"/>
</dbReference>
<dbReference type="Pfam" id="PF00271">
    <property type="entry name" value="Helicase_C"/>
    <property type="match status" value="1"/>
</dbReference>
<evidence type="ECO:0000313" key="9">
    <source>
        <dbReference type="EMBL" id="MTH57798.1"/>
    </source>
</evidence>
<evidence type="ECO:0000256" key="3">
    <source>
        <dbReference type="ARBA" id="ARBA00022806"/>
    </source>
</evidence>
<dbReference type="CDD" id="cd00268">
    <property type="entry name" value="DEADc"/>
    <property type="match status" value="1"/>
</dbReference>
<accession>A0A844HG71</accession>
<feature type="compositionally biased region" description="Polar residues" evidence="6">
    <location>
        <begin position="16"/>
        <end position="27"/>
    </location>
</feature>
<evidence type="ECO:0000256" key="1">
    <source>
        <dbReference type="ARBA" id="ARBA00022741"/>
    </source>
</evidence>
<dbReference type="PANTHER" id="PTHR47959">
    <property type="entry name" value="ATP-DEPENDENT RNA HELICASE RHLE-RELATED"/>
    <property type="match status" value="1"/>
</dbReference>
<dbReference type="InterPro" id="IPR044742">
    <property type="entry name" value="DEAD/DEAH_RhlB"/>
</dbReference>
<dbReference type="CDD" id="cd18787">
    <property type="entry name" value="SF2_C_DEAD"/>
    <property type="match status" value="1"/>
</dbReference>
<keyword evidence="1" id="KW-0547">Nucleotide-binding</keyword>
<keyword evidence="2" id="KW-0378">Hydrolase</keyword>
<dbReference type="GO" id="GO:0003676">
    <property type="term" value="F:nucleic acid binding"/>
    <property type="evidence" value="ECO:0007669"/>
    <property type="project" value="InterPro"/>
</dbReference>
<evidence type="ECO:0000256" key="6">
    <source>
        <dbReference type="SAM" id="MobiDB-lite"/>
    </source>
</evidence>
<evidence type="ECO:0000256" key="4">
    <source>
        <dbReference type="ARBA" id="ARBA00022840"/>
    </source>
</evidence>
<feature type="region of interest" description="Disordered" evidence="6">
    <location>
        <begin position="481"/>
        <end position="520"/>
    </location>
</feature>
<name>A0A844HG71_9RHOB</name>
<evidence type="ECO:0000256" key="5">
    <source>
        <dbReference type="ARBA" id="ARBA00038437"/>
    </source>
</evidence>
<keyword evidence="3 9" id="KW-0347">Helicase</keyword>
<dbReference type="InterPro" id="IPR011545">
    <property type="entry name" value="DEAD/DEAH_box_helicase_dom"/>
</dbReference>
<feature type="compositionally biased region" description="Basic and acidic residues" evidence="6">
    <location>
        <begin position="1"/>
        <end position="14"/>
    </location>
</feature>
<dbReference type="OrthoDB" id="9805696at2"/>
<dbReference type="GO" id="GO:0005524">
    <property type="term" value="F:ATP binding"/>
    <property type="evidence" value="ECO:0007669"/>
    <property type="project" value="UniProtKB-KW"/>
</dbReference>
<dbReference type="PROSITE" id="PS51194">
    <property type="entry name" value="HELICASE_CTER"/>
    <property type="match status" value="1"/>
</dbReference>
<gene>
    <name evidence="9" type="ORF">GL300_01075</name>
</gene>
<reference evidence="9 10" key="1">
    <citation type="submission" date="2019-11" db="EMBL/GenBank/DDBJ databases">
        <authorList>
            <person name="Dong K."/>
        </authorList>
    </citation>
    <scope>NUCLEOTIDE SEQUENCE [LARGE SCALE GENOMIC DNA]</scope>
    <source>
        <strain evidence="9 10">NBRC 112902</strain>
    </source>
</reference>
<feature type="compositionally biased region" description="Basic and acidic residues" evidence="6">
    <location>
        <begin position="44"/>
        <end position="77"/>
    </location>
</feature>
<dbReference type="SUPFAM" id="SSF52540">
    <property type="entry name" value="P-loop containing nucleoside triphosphate hydrolases"/>
    <property type="match status" value="1"/>
</dbReference>
<evidence type="ECO:0000256" key="2">
    <source>
        <dbReference type="ARBA" id="ARBA00022801"/>
    </source>
</evidence>
<proteinExistence type="inferred from homology"/>
<comment type="similarity">
    <text evidence="5">Belongs to the DEAD box helicase family.</text>
</comment>
<evidence type="ECO:0000259" key="8">
    <source>
        <dbReference type="PROSITE" id="PS51194"/>
    </source>
</evidence>
<dbReference type="SMART" id="SM00490">
    <property type="entry name" value="HELICc"/>
    <property type="match status" value="1"/>
</dbReference>
<comment type="caution">
    <text evidence="9">The sequence shown here is derived from an EMBL/GenBank/DDBJ whole genome shotgun (WGS) entry which is preliminary data.</text>
</comment>
<protein>
    <submittedName>
        <fullName evidence="9">DEAD/DEAH box helicase</fullName>
    </submittedName>
</protein>
<dbReference type="GO" id="GO:0003724">
    <property type="term" value="F:RNA helicase activity"/>
    <property type="evidence" value="ECO:0007669"/>
    <property type="project" value="TreeGrafter"/>
</dbReference>
<dbReference type="SMART" id="SM00487">
    <property type="entry name" value="DEXDc"/>
    <property type="match status" value="1"/>
</dbReference>
<feature type="domain" description="Helicase ATP-binding" evidence="7">
    <location>
        <begin position="135"/>
        <end position="310"/>
    </location>
</feature>
<dbReference type="InterPro" id="IPR001650">
    <property type="entry name" value="Helicase_C-like"/>
</dbReference>
<feature type="domain" description="Helicase C-terminal" evidence="8">
    <location>
        <begin position="337"/>
        <end position="485"/>
    </location>
</feature>
<dbReference type="Proteomes" id="UP000449846">
    <property type="component" value="Unassembled WGS sequence"/>
</dbReference>
<feature type="compositionally biased region" description="Basic residues" evidence="6">
    <location>
        <begin position="502"/>
        <end position="512"/>
    </location>
</feature>
<feature type="region of interest" description="Disordered" evidence="6">
    <location>
        <begin position="1"/>
        <end position="93"/>
    </location>
</feature>
<dbReference type="GO" id="GO:0005829">
    <property type="term" value="C:cytosol"/>
    <property type="evidence" value="ECO:0007669"/>
    <property type="project" value="TreeGrafter"/>
</dbReference>
<sequence>MRADTRASWLKDDMTNENSRPTRSGTPRYNPDKPRNDVGSNPRYHGDNKPRGEQGGKPRFNSDKPRGEQGSKPRFSDKPNTNHRRMRAEPEEKFIRRAIPDIDTPFTRMGIDARVAVNLPPMGIEAPSPIQEKSIPGIVAGRDLLGLAQTGTGKTAAFGLPMLTRLLNIGRKPEPKTCRALILAPTRELATQIAENIDCYAAGTAIRQFRVVGGASINVQTMRMERGVDVLIATPGRLIDLIERGAVDLSQTKYLVLDEADQMLDIGFIHALRRIAKMLPRERQTLLFSATMPKLMEELAESYLTDPLKVAVNPPGQAAAKIEQGVHFVNQGDKATLLAEYLAKHRDELAIVFGRTKHGSEKLSKLLEKWGFKVAAIHGNKSQGQRERALSGFRAGETKVLVATDVAARGIDIPEVAHIYNYDLPNVAENYVHRIGRTARAGREGRAVAFCSPAEMGELRAIEKAMKATIPVVGGEVPFEASKMRERGGPAGRPGNTNAQGARKRPARRPSRAPKAAQRD</sequence>
<dbReference type="InterPro" id="IPR014001">
    <property type="entry name" value="Helicase_ATP-bd"/>
</dbReference>
<organism evidence="9 10">
    <name type="scientific">Paracoccus litorisediminis</name>
    <dbReference type="NCBI Taxonomy" id="2006130"/>
    <lineage>
        <taxon>Bacteria</taxon>
        <taxon>Pseudomonadati</taxon>
        <taxon>Pseudomonadota</taxon>
        <taxon>Alphaproteobacteria</taxon>
        <taxon>Rhodobacterales</taxon>
        <taxon>Paracoccaceae</taxon>
        <taxon>Paracoccus</taxon>
    </lineage>
</organism>
<dbReference type="GO" id="GO:0016787">
    <property type="term" value="F:hydrolase activity"/>
    <property type="evidence" value="ECO:0007669"/>
    <property type="project" value="UniProtKB-KW"/>
</dbReference>
<dbReference type="Pfam" id="PF00270">
    <property type="entry name" value="DEAD"/>
    <property type="match status" value="1"/>
</dbReference>